<dbReference type="EMBL" id="LCRH01000059">
    <property type="protein sequence ID" value="KKW31371.1"/>
    <property type="molecule type" value="Genomic_DNA"/>
</dbReference>
<dbReference type="InterPro" id="IPR020476">
    <property type="entry name" value="Nudix_hydrolase"/>
</dbReference>
<dbReference type="InterPro" id="IPR003724">
    <property type="entry name" value="CblAdoTrfase_CobA"/>
</dbReference>
<dbReference type="GO" id="GO:0008817">
    <property type="term" value="F:corrinoid adenosyltransferase activity"/>
    <property type="evidence" value="ECO:0007669"/>
    <property type="project" value="InterPro"/>
</dbReference>
<dbReference type="SUPFAM" id="SSF52540">
    <property type="entry name" value="P-loop containing nucleoside triphosphate hydrolases"/>
    <property type="match status" value="1"/>
</dbReference>
<dbReference type="SUPFAM" id="SSF55811">
    <property type="entry name" value="Nudix"/>
    <property type="match status" value="1"/>
</dbReference>
<dbReference type="Pfam" id="PF00293">
    <property type="entry name" value="NUDIX"/>
    <property type="match status" value="1"/>
</dbReference>
<sequence length="324" mass="36232">MEKYFVSNKAILVDTRGKILMMSLPDGRWDLPGGRMDAGETMLEGLAREVCEETGIEIDSQKARPFFVGVYPYKGDPPVPVASVFYIVQVVEGLEITLSSEHAAFEWIDPRQTLTGEGAHGPILEILEAYRQHEGIVVAADESIKGREGFGLIQLFTGNGKGKTTAALGEVLRVVGAGKRAAVIFFDKGGEHYMERMVLEKLGVLWFAFGRDRIDPVTGRFDFTITEEDRRLGREGLSKAINYVRSDIIDLLVLDEINSSTDLGIIMEQDVLEFLDTQPEHTEIVLTGRNAPQSFIDRAHLVTEMRLRKHYFYSGVKAREGLDY</sequence>
<dbReference type="InterPro" id="IPR015797">
    <property type="entry name" value="NUDIX_hydrolase-like_dom_sf"/>
</dbReference>
<organism evidence="4 5">
    <name type="scientific">Candidatus Uhrbacteria bacterium GW2011_GWA2_52_8d</name>
    <dbReference type="NCBI Taxonomy" id="1618979"/>
    <lineage>
        <taxon>Bacteria</taxon>
        <taxon>Candidatus Uhriibacteriota</taxon>
    </lineage>
</organism>
<evidence type="ECO:0000259" key="3">
    <source>
        <dbReference type="PROSITE" id="PS51462"/>
    </source>
</evidence>
<dbReference type="InterPro" id="IPR020084">
    <property type="entry name" value="NUDIX_hydrolase_CS"/>
</dbReference>
<dbReference type="InterPro" id="IPR027417">
    <property type="entry name" value="P-loop_NTPase"/>
</dbReference>
<keyword evidence="1 2" id="KW-0378">Hydrolase</keyword>
<accession>A0A0G1XKB9</accession>
<gene>
    <name evidence="4" type="ORF">UY76_C0059G0004</name>
</gene>
<keyword evidence="4" id="KW-0808">Transferase</keyword>
<dbReference type="Gene3D" id="3.90.79.10">
    <property type="entry name" value="Nucleoside Triphosphate Pyrophosphohydrolase"/>
    <property type="match status" value="1"/>
</dbReference>
<proteinExistence type="inferred from homology"/>
<protein>
    <submittedName>
        <fullName evidence="4">Cob(I)alamin adenosyltransferase</fullName>
    </submittedName>
</protein>
<evidence type="ECO:0000256" key="1">
    <source>
        <dbReference type="ARBA" id="ARBA00022801"/>
    </source>
</evidence>
<dbReference type="Pfam" id="PF02572">
    <property type="entry name" value="CobA_CobO_BtuR"/>
    <property type="match status" value="1"/>
</dbReference>
<dbReference type="InterPro" id="IPR000086">
    <property type="entry name" value="NUDIX_hydrolase_dom"/>
</dbReference>
<dbReference type="PANTHER" id="PTHR46638:SF1">
    <property type="entry name" value="CORRINOID ADENOSYLTRANSFERASE"/>
    <property type="match status" value="1"/>
</dbReference>
<comment type="caution">
    <text evidence="4">The sequence shown here is derived from an EMBL/GenBank/DDBJ whole genome shotgun (WGS) entry which is preliminary data.</text>
</comment>
<dbReference type="GO" id="GO:0016787">
    <property type="term" value="F:hydrolase activity"/>
    <property type="evidence" value="ECO:0007669"/>
    <property type="project" value="UniProtKB-KW"/>
</dbReference>
<dbReference type="PRINTS" id="PR00502">
    <property type="entry name" value="NUDIXFAMILY"/>
</dbReference>
<dbReference type="AlphaFoldDB" id="A0A0G1XKB9"/>
<dbReference type="Proteomes" id="UP000034054">
    <property type="component" value="Unassembled WGS sequence"/>
</dbReference>
<dbReference type="GO" id="GO:0009236">
    <property type="term" value="P:cobalamin biosynthetic process"/>
    <property type="evidence" value="ECO:0007669"/>
    <property type="project" value="InterPro"/>
</dbReference>
<dbReference type="GO" id="GO:0005524">
    <property type="term" value="F:ATP binding"/>
    <property type="evidence" value="ECO:0007669"/>
    <property type="project" value="InterPro"/>
</dbReference>
<dbReference type="PROSITE" id="PS00893">
    <property type="entry name" value="NUDIX_BOX"/>
    <property type="match status" value="1"/>
</dbReference>
<name>A0A0G1XKB9_9BACT</name>
<dbReference type="PROSITE" id="PS51462">
    <property type="entry name" value="NUDIX"/>
    <property type="match status" value="1"/>
</dbReference>
<dbReference type="PANTHER" id="PTHR46638">
    <property type="entry name" value="CORRINOID ADENOSYLTRANSFERASE"/>
    <property type="match status" value="1"/>
</dbReference>
<reference evidence="4 5" key="1">
    <citation type="journal article" date="2015" name="Nature">
        <title>rRNA introns, odd ribosomes, and small enigmatic genomes across a large radiation of phyla.</title>
        <authorList>
            <person name="Brown C.T."/>
            <person name="Hug L.A."/>
            <person name="Thomas B.C."/>
            <person name="Sharon I."/>
            <person name="Castelle C.J."/>
            <person name="Singh A."/>
            <person name="Wilkins M.J."/>
            <person name="Williams K.H."/>
            <person name="Banfield J.F."/>
        </authorList>
    </citation>
    <scope>NUCLEOTIDE SEQUENCE [LARGE SCALE GENOMIC DNA]</scope>
</reference>
<comment type="similarity">
    <text evidence="2">Belongs to the Nudix hydrolase family.</text>
</comment>
<feature type="domain" description="Nudix hydrolase" evidence="3">
    <location>
        <begin position="3"/>
        <end position="131"/>
    </location>
</feature>
<dbReference type="PATRIC" id="fig|1618979.3.peg.746"/>
<evidence type="ECO:0000256" key="2">
    <source>
        <dbReference type="RuleBase" id="RU003476"/>
    </source>
</evidence>
<evidence type="ECO:0000313" key="4">
    <source>
        <dbReference type="EMBL" id="KKW31371.1"/>
    </source>
</evidence>
<evidence type="ECO:0000313" key="5">
    <source>
        <dbReference type="Proteomes" id="UP000034054"/>
    </source>
</evidence>
<dbReference type="Gene3D" id="3.40.50.300">
    <property type="entry name" value="P-loop containing nucleotide triphosphate hydrolases"/>
    <property type="match status" value="1"/>
</dbReference>